<feature type="transmembrane region" description="Helical" evidence="1">
    <location>
        <begin position="226"/>
        <end position="242"/>
    </location>
</feature>
<sequence length="527" mass="59285">MSSLNAQINKVMESLNRKRISKPSFFILVIGFLFFTVASSIITPAFSGPDDDFHLTSIWCANGVETPNCYSVAPGEYWSISEVPYDLQTLHSCKPRNVGESGPCNLSSAKNEIATIRSNSGSYPKLYYWVNNLFVNQDVQNSVLRLRIFNSLFLGVLLILALALLPKRNRWMLMATTIFTTIPFPLFLLGTNNPQAWSLSLIISFFYVFHFCLLTKKESFSRNRTIFTIFYLLLLGSMIIGARGDGKIVILFAIGMSLLLDIRQINRKKILIATSAILSTLILDKYLGIPVPNFGKSRMPSNDPGYLFHNFLEFPAFILGLFGGKGDSGYLGLGEFDLPLPSIAMVAIISALIILFTEKSKNRDSKRAIFLGTIGTCFIGLYSMYLQGASTAGYFQPRYLLAFILVLISIALLERVEDIPEKKLRMALASLFIGYLGYLYAVILRYSTGVYVEKSKYLEIFSMPNTYVSKETIHWKMFSGDLYGLITINTYLCFSILSVCWLVILLSLYYARNIYIEDAHSGLVSQR</sequence>
<keyword evidence="1" id="KW-1133">Transmembrane helix</keyword>
<dbReference type="Pfam" id="PF09913">
    <property type="entry name" value="DUF2142"/>
    <property type="match status" value="1"/>
</dbReference>
<feature type="transmembrane region" description="Helical" evidence="1">
    <location>
        <begin position="426"/>
        <end position="446"/>
    </location>
</feature>
<evidence type="ECO:0000313" key="2">
    <source>
        <dbReference type="EMBL" id="CAB4863026.1"/>
    </source>
</evidence>
<feature type="transmembrane region" description="Helical" evidence="1">
    <location>
        <begin position="368"/>
        <end position="385"/>
    </location>
</feature>
<name>A0A6J7CYE1_9ZZZZ</name>
<feature type="transmembrane region" description="Helical" evidence="1">
    <location>
        <begin position="25"/>
        <end position="46"/>
    </location>
</feature>
<feature type="transmembrane region" description="Helical" evidence="1">
    <location>
        <begin position="248"/>
        <end position="263"/>
    </location>
</feature>
<feature type="transmembrane region" description="Helical" evidence="1">
    <location>
        <begin position="338"/>
        <end position="356"/>
    </location>
</feature>
<keyword evidence="1" id="KW-0812">Transmembrane</keyword>
<gene>
    <name evidence="2" type="ORF">UFOPK3342_00538</name>
</gene>
<dbReference type="InterPro" id="IPR018674">
    <property type="entry name" value="DUF2142_membrane"/>
</dbReference>
<feature type="transmembrane region" description="Helical" evidence="1">
    <location>
        <begin position="172"/>
        <end position="190"/>
    </location>
</feature>
<keyword evidence="1" id="KW-0472">Membrane</keyword>
<reference evidence="2" key="1">
    <citation type="submission" date="2020-05" db="EMBL/GenBank/DDBJ databases">
        <authorList>
            <person name="Chiriac C."/>
            <person name="Salcher M."/>
            <person name="Ghai R."/>
            <person name="Kavagutti S V."/>
        </authorList>
    </citation>
    <scope>NUCLEOTIDE SEQUENCE</scope>
</reference>
<proteinExistence type="predicted"/>
<feature type="transmembrane region" description="Helical" evidence="1">
    <location>
        <begin position="196"/>
        <end position="214"/>
    </location>
</feature>
<feature type="transmembrane region" description="Helical" evidence="1">
    <location>
        <begin position="482"/>
        <end position="511"/>
    </location>
</feature>
<organism evidence="2">
    <name type="scientific">freshwater metagenome</name>
    <dbReference type="NCBI Taxonomy" id="449393"/>
    <lineage>
        <taxon>unclassified sequences</taxon>
        <taxon>metagenomes</taxon>
        <taxon>ecological metagenomes</taxon>
    </lineage>
</organism>
<evidence type="ECO:0000256" key="1">
    <source>
        <dbReference type="SAM" id="Phobius"/>
    </source>
</evidence>
<dbReference type="AlphaFoldDB" id="A0A6J7CYE1"/>
<feature type="transmembrane region" description="Helical" evidence="1">
    <location>
        <begin position="397"/>
        <end position="414"/>
    </location>
</feature>
<protein>
    <submittedName>
        <fullName evidence="2">Unannotated protein</fullName>
    </submittedName>
</protein>
<feature type="transmembrane region" description="Helical" evidence="1">
    <location>
        <begin position="148"/>
        <end position="165"/>
    </location>
</feature>
<dbReference type="EMBL" id="CAFBLH010000012">
    <property type="protein sequence ID" value="CAB4863026.1"/>
    <property type="molecule type" value="Genomic_DNA"/>
</dbReference>
<accession>A0A6J7CYE1</accession>